<keyword evidence="1" id="KW-1133">Transmembrane helix</keyword>
<evidence type="ECO:0000313" key="3">
    <source>
        <dbReference type="EMBL" id="SHE75838.1"/>
    </source>
</evidence>
<dbReference type="KEGG" id="cpro:CPRO_13000"/>
<reference evidence="3" key="3">
    <citation type="submission" date="2016-11" db="EMBL/GenBank/DDBJ databases">
        <authorList>
            <person name="Varghese N."/>
            <person name="Submissions S."/>
        </authorList>
    </citation>
    <scope>NUCLEOTIDE SEQUENCE</scope>
    <source>
        <strain evidence="3">DSM 1682</strain>
    </source>
</reference>
<evidence type="ECO:0000313" key="5">
    <source>
        <dbReference type="Proteomes" id="UP000184204"/>
    </source>
</evidence>
<evidence type="ECO:0000256" key="1">
    <source>
        <dbReference type="SAM" id="Phobius"/>
    </source>
</evidence>
<reference evidence="4" key="2">
    <citation type="submission" date="2016-01" db="EMBL/GenBank/DDBJ databases">
        <authorList>
            <person name="Poehlein A."/>
            <person name="Schlien K."/>
            <person name="Gottschalk G."/>
            <person name="Buckel W."/>
            <person name="Daniel R."/>
        </authorList>
    </citation>
    <scope>NUCLEOTIDE SEQUENCE [LARGE SCALE GENOMIC DNA]</scope>
    <source>
        <strain evidence="4">X2</strain>
    </source>
</reference>
<dbReference type="EMBL" id="CP014223">
    <property type="protein sequence ID" value="AMJ40893.1"/>
    <property type="molecule type" value="Genomic_DNA"/>
</dbReference>
<keyword evidence="1" id="KW-0472">Membrane</keyword>
<feature type="transmembrane region" description="Helical" evidence="1">
    <location>
        <begin position="7"/>
        <end position="26"/>
    </location>
</feature>
<dbReference type="InterPro" id="IPR000415">
    <property type="entry name" value="Nitroreductase-like"/>
</dbReference>
<protein>
    <recommendedName>
        <fullName evidence="6">Nitroreductase family protein</fullName>
    </recommendedName>
</protein>
<dbReference type="AlphaFoldDB" id="A0A0X1U7H8"/>
<dbReference type="Proteomes" id="UP000068026">
    <property type="component" value="Chromosome"/>
</dbReference>
<gene>
    <name evidence="2" type="ORF">CPRO_13000</name>
    <name evidence="3" type="ORF">SAMN02745151_01712</name>
</gene>
<evidence type="ECO:0000313" key="2">
    <source>
        <dbReference type="EMBL" id="AMJ40893.1"/>
    </source>
</evidence>
<organism evidence="3 5">
    <name type="scientific">Anaerotignum propionicum DSM 1682</name>
    <dbReference type="NCBI Taxonomy" id="991789"/>
    <lineage>
        <taxon>Bacteria</taxon>
        <taxon>Bacillati</taxon>
        <taxon>Bacillota</taxon>
        <taxon>Clostridia</taxon>
        <taxon>Lachnospirales</taxon>
        <taxon>Anaerotignaceae</taxon>
        <taxon>Anaerotignum</taxon>
    </lineage>
</organism>
<evidence type="ECO:0008006" key="6">
    <source>
        <dbReference type="Google" id="ProtNLM"/>
    </source>
</evidence>
<dbReference type="Gene3D" id="3.40.109.10">
    <property type="entry name" value="NADH Oxidase"/>
    <property type="match status" value="1"/>
</dbReference>
<dbReference type="RefSeq" id="WP_066049233.1">
    <property type="nucleotide sequence ID" value="NZ_CP014223.1"/>
</dbReference>
<dbReference type="Proteomes" id="UP000184204">
    <property type="component" value="Unassembled WGS sequence"/>
</dbReference>
<keyword evidence="1" id="KW-0812">Transmembrane</keyword>
<reference evidence="5" key="4">
    <citation type="submission" date="2016-11" db="EMBL/GenBank/DDBJ databases">
        <authorList>
            <person name="Jaros S."/>
            <person name="Januszkiewicz K."/>
            <person name="Wedrychowicz H."/>
        </authorList>
    </citation>
    <scope>NUCLEOTIDE SEQUENCE [LARGE SCALE GENOMIC DNA]</scope>
    <source>
        <strain evidence="5">DSM 1682</strain>
    </source>
</reference>
<dbReference type="GO" id="GO:0016491">
    <property type="term" value="F:oxidoreductase activity"/>
    <property type="evidence" value="ECO:0007669"/>
    <property type="project" value="InterPro"/>
</dbReference>
<name>A0A0X1U7H8_ANAPI</name>
<dbReference type="OrthoDB" id="5149792at2"/>
<evidence type="ECO:0000313" key="4">
    <source>
        <dbReference type="Proteomes" id="UP000068026"/>
    </source>
</evidence>
<sequence length="371" mass="42320">MSRRKRMIIIVFLSAIAIVIFGMASWDGAFLKTKYNIGEDKYDIEKNIMSEEEFQLIRGGIASSSSHNMQPWKIKIQDENTFSLYADMDKTLPIIDPENQQLLMSLGTFIGSVKETAKKKGLDMDVQYAPIYTSEKLNLIATFQILGQAESKVDGITSATQGMKKVTPKLEEEVILDFMETPLKGYQKLWIMEEQKLLLQEYLLKGTMIEGGNQKATEELLQIFRFTKWAKNQYRYGLSLNTMSPALRMFVEPLVGASQEWECFGKNSVTAFKQRLKNEKAYMIISLENPTHSDYIRVGEALSFLGLHTEGYTIKPAVQLMEPLEGMNEVYSEMKETFGIQGEVMLILGFTERGTGYHDSVRHQVMDIIIQ</sequence>
<keyword evidence="4" id="KW-1185">Reference proteome</keyword>
<proteinExistence type="predicted"/>
<reference evidence="2 4" key="1">
    <citation type="journal article" date="2016" name="Genome Announc.">
        <title>Complete Genome Sequence of the Amino Acid-Fermenting Clostridium propionicum X2 (DSM 1682).</title>
        <authorList>
            <person name="Poehlein A."/>
            <person name="Schlien K."/>
            <person name="Chowdhury N.P."/>
            <person name="Gottschalk G."/>
            <person name="Buckel W."/>
            <person name="Daniel R."/>
        </authorList>
    </citation>
    <scope>NUCLEOTIDE SEQUENCE [LARGE SCALE GENOMIC DNA]</scope>
    <source>
        <strain evidence="2 4">X2</strain>
    </source>
</reference>
<dbReference type="EMBL" id="FQUA01000006">
    <property type="protein sequence ID" value="SHE75838.1"/>
    <property type="molecule type" value="Genomic_DNA"/>
</dbReference>
<accession>A0A0X1U7H8</accession>